<evidence type="ECO:0008006" key="4">
    <source>
        <dbReference type="Google" id="ProtNLM"/>
    </source>
</evidence>
<dbReference type="AlphaFoldDB" id="A0A9E7SC63"/>
<accession>A0A9E7SC63</accession>
<keyword evidence="1" id="KW-1133">Transmembrane helix</keyword>
<keyword evidence="3" id="KW-1185">Reference proteome</keyword>
<evidence type="ECO:0000256" key="1">
    <source>
        <dbReference type="SAM" id="Phobius"/>
    </source>
</evidence>
<keyword evidence="1" id="KW-0472">Membrane</keyword>
<dbReference type="EMBL" id="CP080572">
    <property type="protein sequence ID" value="USG99470.1"/>
    <property type="molecule type" value="Genomic_DNA"/>
</dbReference>
<reference evidence="2 3" key="1">
    <citation type="submission" date="2021-08" db="EMBL/GenBank/DDBJ databases">
        <title>Thermococcus onnuriiensis IOH2.</title>
        <authorList>
            <person name="Park Y.-J."/>
        </authorList>
    </citation>
    <scope>NUCLEOTIDE SEQUENCE [LARGE SCALE GENOMIC DNA]</scope>
    <source>
        <strain evidence="2 3">IOH2</strain>
    </source>
</reference>
<feature type="transmembrane region" description="Helical" evidence="1">
    <location>
        <begin position="140"/>
        <end position="164"/>
    </location>
</feature>
<evidence type="ECO:0000313" key="3">
    <source>
        <dbReference type="Proteomes" id="UP001056425"/>
    </source>
</evidence>
<dbReference type="KEGG" id="thei:K1720_08080"/>
<gene>
    <name evidence="2" type="ORF">K1720_08080</name>
</gene>
<organism evidence="2 3">
    <name type="scientific">Thermococcus argininiproducens</name>
    <dbReference type="NCBI Taxonomy" id="2866384"/>
    <lineage>
        <taxon>Archaea</taxon>
        <taxon>Methanobacteriati</taxon>
        <taxon>Methanobacteriota</taxon>
        <taxon>Thermococci</taxon>
        <taxon>Thermococcales</taxon>
        <taxon>Thermococcaceae</taxon>
        <taxon>Thermococcus</taxon>
    </lineage>
</organism>
<feature type="transmembrane region" description="Helical" evidence="1">
    <location>
        <begin position="36"/>
        <end position="53"/>
    </location>
</feature>
<feature type="transmembrane region" description="Helical" evidence="1">
    <location>
        <begin position="9"/>
        <end position="30"/>
    </location>
</feature>
<dbReference type="Proteomes" id="UP001056425">
    <property type="component" value="Chromosome"/>
</dbReference>
<feature type="transmembrane region" description="Helical" evidence="1">
    <location>
        <begin position="115"/>
        <end position="134"/>
    </location>
</feature>
<protein>
    <recommendedName>
        <fullName evidence="4">DUF1097 domain-containing protein</fullName>
    </recommendedName>
</protein>
<keyword evidence="1" id="KW-0812">Transmembrane</keyword>
<proteinExistence type="predicted"/>
<evidence type="ECO:0000313" key="2">
    <source>
        <dbReference type="EMBL" id="USG99470.1"/>
    </source>
</evidence>
<dbReference type="RefSeq" id="WP_251948349.1">
    <property type="nucleotide sequence ID" value="NZ_CP080572.1"/>
</dbReference>
<sequence>MKKKLLSSLGYGGAGVTLSFLLIVLVYPPYTPTRTLLPIYGLGLFLGGVLGSYKGKLNASGYAFIVGFLLTLILHLLWIKIEFSMLYSFSLLVIVVFVMGLVSAEDTLDVSIVPFAYFGGFVLASLIFMDFNMYEISGAIQSIILTGISGAVIATVVILLKSFLENTARLSKKI</sequence>
<feature type="transmembrane region" description="Helical" evidence="1">
    <location>
        <begin position="60"/>
        <end position="79"/>
    </location>
</feature>
<feature type="transmembrane region" description="Helical" evidence="1">
    <location>
        <begin position="85"/>
        <end position="103"/>
    </location>
</feature>
<dbReference type="GeneID" id="72778298"/>
<name>A0A9E7SC63_9EURY</name>